<dbReference type="AlphaFoldDB" id="A0A7J7RIT3"/>
<name>A0A7J7RIT3_RHIFE</name>
<gene>
    <name evidence="1" type="ORF">mRhiFer1_009427</name>
</gene>
<proteinExistence type="predicted"/>
<organism evidence="1 2">
    <name type="scientific">Rhinolophus ferrumequinum</name>
    <name type="common">Greater horseshoe bat</name>
    <dbReference type="NCBI Taxonomy" id="59479"/>
    <lineage>
        <taxon>Eukaryota</taxon>
        <taxon>Metazoa</taxon>
        <taxon>Chordata</taxon>
        <taxon>Craniata</taxon>
        <taxon>Vertebrata</taxon>
        <taxon>Euteleostomi</taxon>
        <taxon>Mammalia</taxon>
        <taxon>Eutheria</taxon>
        <taxon>Laurasiatheria</taxon>
        <taxon>Chiroptera</taxon>
        <taxon>Yinpterochiroptera</taxon>
        <taxon>Rhinolophoidea</taxon>
        <taxon>Rhinolophidae</taxon>
        <taxon>Rhinolophinae</taxon>
        <taxon>Rhinolophus</taxon>
    </lineage>
</organism>
<accession>A0A7J7RIT3</accession>
<sequence>MCGFSGAQNTQLCRFTVPFNLNCASPDQTILPMNSSSSRTMFWNHSQYCTLRSGSSSFSACNNLGMKTFPFAVLRMRRIPVLLTPVSRAHCLVDFCGERVNCSNTIAEEAGLVAVRGLPDLPRCTSHTVPCISNLSRMRAIVRLVGGSVAYSRLHCLCTSTTFSNFKYHFRMALRSLNDNRASAIFFEYLPVEW</sequence>
<dbReference type="Proteomes" id="UP000585614">
    <property type="component" value="Unassembled WGS sequence"/>
</dbReference>
<comment type="caution">
    <text evidence="1">The sequence shown here is derived from an EMBL/GenBank/DDBJ whole genome shotgun (WGS) entry which is preliminary data.</text>
</comment>
<evidence type="ECO:0000313" key="2">
    <source>
        <dbReference type="Proteomes" id="UP000585614"/>
    </source>
</evidence>
<protein>
    <submittedName>
        <fullName evidence="1">Uncharacterized protein</fullName>
    </submittedName>
</protein>
<evidence type="ECO:0000313" key="1">
    <source>
        <dbReference type="EMBL" id="KAF6276071.1"/>
    </source>
</evidence>
<dbReference type="EMBL" id="JACAGC010000026">
    <property type="protein sequence ID" value="KAF6276071.1"/>
    <property type="molecule type" value="Genomic_DNA"/>
</dbReference>
<reference evidence="1 2" key="1">
    <citation type="journal article" date="2020" name="Nature">
        <title>Six reference-quality genomes reveal evolution of bat adaptations.</title>
        <authorList>
            <person name="Jebb D."/>
            <person name="Huang Z."/>
            <person name="Pippel M."/>
            <person name="Hughes G.M."/>
            <person name="Lavrichenko K."/>
            <person name="Devanna P."/>
            <person name="Winkler S."/>
            <person name="Jermiin L.S."/>
            <person name="Skirmuntt E.C."/>
            <person name="Katzourakis A."/>
            <person name="Burkitt-Gray L."/>
            <person name="Ray D.A."/>
            <person name="Sullivan K.A.M."/>
            <person name="Roscito J.G."/>
            <person name="Kirilenko B.M."/>
            <person name="Davalos L.M."/>
            <person name="Corthals A.P."/>
            <person name="Power M.L."/>
            <person name="Jones G."/>
            <person name="Ransome R.D."/>
            <person name="Dechmann D.K.N."/>
            <person name="Locatelli A.G."/>
            <person name="Puechmaille S.J."/>
            <person name="Fedrigo O."/>
            <person name="Jarvis E.D."/>
            <person name="Hiller M."/>
            <person name="Vernes S.C."/>
            <person name="Myers E.W."/>
            <person name="Teeling E.C."/>
        </authorList>
    </citation>
    <scope>NUCLEOTIDE SEQUENCE [LARGE SCALE GENOMIC DNA]</scope>
    <source>
        <strain evidence="1">MRhiFer1</strain>
        <tissue evidence="1">Lung</tissue>
    </source>
</reference>